<protein>
    <submittedName>
        <fullName evidence="1">Uncharacterized protein</fullName>
    </submittedName>
</protein>
<dbReference type="AlphaFoldDB" id="A0A2J7ZKT9"/>
<organism evidence="1 2">
    <name type="scientific">Tetrabaena socialis</name>
    <dbReference type="NCBI Taxonomy" id="47790"/>
    <lineage>
        <taxon>Eukaryota</taxon>
        <taxon>Viridiplantae</taxon>
        <taxon>Chlorophyta</taxon>
        <taxon>core chlorophytes</taxon>
        <taxon>Chlorophyceae</taxon>
        <taxon>CS clade</taxon>
        <taxon>Chlamydomonadales</taxon>
        <taxon>Tetrabaenaceae</taxon>
        <taxon>Tetrabaena</taxon>
    </lineage>
</organism>
<accession>A0A2J7ZKT9</accession>
<comment type="caution">
    <text evidence="1">The sequence shown here is derived from an EMBL/GenBank/DDBJ whole genome shotgun (WGS) entry which is preliminary data.</text>
</comment>
<keyword evidence="2" id="KW-1185">Reference proteome</keyword>
<evidence type="ECO:0000313" key="2">
    <source>
        <dbReference type="Proteomes" id="UP000236333"/>
    </source>
</evidence>
<proteinExistence type="predicted"/>
<evidence type="ECO:0000313" key="1">
    <source>
        <dbReference type="EMBL" id="PNH00883.1"/>
    </source>
</evidence>
<dbReference type="Proteomes" id="UP000236333">
    <property type="component" value="Unassembled WGS sequence"/>
</dbReference>
<name>A0A2J7ZKT9_9CHLO</name>
<dbReference type="EMBL" id="PGGS01001116">
    <property type="protein sequence ID" value="PNH00883.1"/>
    <property type="molecule type" value="Genomic_DNA"/>
</dbReference>
<gene>
    <name evidence="1" type="ORF">TSOC_013268</name>
</gene>
<sequence length="85" mass="9408">MRMGNEFRGATARRGVSWERHFNRTTLYLPGICQCQCQCQCQAALMGIFPALPKLRYALDALDPAAVTLTPQLQPASVGVAEYAY</sequence>
<reference evidence="1 2" key="1">
    <citation type="journal article" date="2017" name="Mol. Biol. Evol.">
        <title>The 4-celled Tetrabaena socialis nuclear genome reveals the essential components for genetic control of cell number at the origin of multicellularity in the volvocine lineage.</title>
        <authorList>
            <person name="Featherston J."/>
            <person name="Arakaki Y."/>
            <person name="Hanschen E.R."/>
            <person name="Ferris P.J."/>
            <person name="Michod R.E."/>
            <person name="Olson B.J.S.C."/>
            <person name="Nozaki H."/>
            <person name="Durand P.M."/>
        </authorList>
    </citation>
    <scope>NUCLEOTIDE SEQUENCE [LARGE SCALE GENOMIC DNA]</scope>
    <source>
        <strain evidence="1 2">NIES-571</strain>
    </source>
</reference>